<organism evidence="1 2">
    <name type="scientific">Virgibacillus tibetensis</name>
    <dbReference type="NCBI Taxonomy" id="3042313"/>
    <lineage>
        <taxon>Bacteria</taxon>
        <taxon>Bacillati</taxon>
        <taxon>Bacillota</taxon>
        <taxon>Bacilli</taxon>
        <taxon>Bacillales</taxon>
        <taxon>Bacillaceae</taxon>
        <taxon>Virgibacillus</taxon>
    </lineage>
</organism>
<dbReference type="CDD" id="cd07067">
    <property type="entry name" value="HP_PGM_like"/>
    <property type="match status" value="1"/>
</dbReference>
<dbReference type="InterPro" id="IPR050275">
    <property type="entry name" value="PGM_Phosphatase"/>
</dbReference>
<reference evidence="1 2" key="1">
    <citation type="journal article" date="2024" name="Int. J. Syst. Evol. Microbiol.">
        <title>Virgibacillus tibetensis sp. nov., isolated from salt lake on the Tibetan Plateau of China.</title>
        <authorList>
            <person name="Phurbu D."/>
            <person name="Liu Z.-X."/>
            <person name="Wang R."/>
            <person name="Zheng Y.-Y."/>
            <person name="Liu H.-C."/>
            <person name="Zhou Y.-G."/>
            <person name="Yu Y.-J."/>
            <person name="Li A.-H."/>
        </authorList>
    </citation>
    <scope>NUCLEOTIDE SEQUENCE [LARGE SCALE GENOMIC DNA]</scope>
    <source>
        <strain evidence="1 2">C22-A2</strain>
    </source>
</reference>
<accession>A0ABU6KCH9</accession>
<name>A0ABU6KCH9_9BACI</name>
<dbReference type="Gene3D" id="3.40.50.1240">
    <property type="entry name" value="Phosphoglycerate mutase-like"/>
    <property type="match status" value="1"/>
</dbReference>
<dbReference type="PANTHER" id="PTHR48100">
    <property type="entry name" value="BROAD-SPECIFICITY PHOSPHATASE YOR283W-RELATED"/>
    <property type="match status" value="1"/>
</dbReference>
<dbReference type="Proteomes" id="UP001335737">
    <property type="component" value="Unassembled WGS sequence"/>
</dbReference>
<dbReference type="Pfam" id="PF00300">
    <property type="entry name" value="His_Phos_1"/>
    <property type="match status" value="1"/>
</dbReference>
<proteinExistence type="predicted"/>
<protein>
    <submittedName>
        <fullName evidence="1">Histidine phosphatase family protein</fullName>
    </submittedName>
</protein>
<gene>
    <name evidence="1" type="ORF">QGM71_03355</name>
</gene>
<keyword evidence="2" id="KW-1185">Reference proteome</keyword>
<dbReference type="EMBL" id="JARZFX010000001">
    <property type="protein sequence ID" value="MEC5422529.1"/>
    <property type="molecule type" value="Genomic_DNA"/>
</dbReference>
<dbReference type="SUPFAM" id="SSF53254">
    <property type="entry name" value="Phosphoglycerate mutase-like"/>
    <property type="match status" value="1"/>
</dbReference>
<dbReference type="RefSeq" id="WP_327606091.1">
    <property type="nucleotide sequence ID" value="NZ_JARZFX010000001.1"/>
</dbReference>
<comment type="caution">
    <text evidence="1">The sequence shown here is derived from an EMBL/GenBank/DDBJ whole genome shotgun (WGS) entry which is preliminary data.</text>
</comment>
<dbReference type="PANTHER" id="PTHR48100:SF1">
    <property type="entry name" value="HISTIDINE PHOSPHATASE FAMILY PROTEIN-RELATED"/>
    <property type="match status" value="1"/>
</dbReference>
<dbReference type="SMART" id="SM00855">
    <property type="entry name" value="PGAM"/>
    <property type="match status" value="1"/>
</dbReference>
<dbReference type="InterPro" id="IPR029033">
    <property type="entry name" value="His_PPase_superfam"/>
</dbReference>
<sequence>MKNIYLVRHCSAYGQHKDSPLTNTGIRQAQHVSRFFSKQDIKVDKIISSPYLRAIESIKPFAQKLEMDIEIDVRLHERILSEEPIDDWLEVLDRSFQEPDFFLPGGESANEAVQRANHVLEMIYTDDSITNVIVVSHGNLLALLLKQHDNNFGFEQWKALRSPDVYLLSQQKGNSKIECVWE</sequence>
<dbReference type="InterPro" id="IPR013078">
    <property type="entry name" value="His_Pase_superF_clade-1"/>
</dbReference>
<evidence type="ECO:0000313" key="2">
    <source>
        <dbReference type="Proteomes" id="UP001335737"/>
    </source>
</evidence>
<evidence type="ECO:0000313" key="1">
    <source>
        <dbReference type="EMBL" id="MEC5422529.1"/>
    </source>
</evidence>